<organism evidence="1 2">
    <name type="scientific">Cnuella takakiae</name>
    <dbReference type="NCBI Taxonomy" id="1302690"/>
    <lineage>
        <taxon>Bacteria</taxon>
        <taxon>Pseudomonadati</taxon>
        <taxon>Bacteroidota</taxon>
        <taxon>Chitinophagia</taxon>
        <taxon>Chitinophagales</taxon>
        <taxon>Chitinophagaceae</taxon>
        <taxon>Cnuella</taxon>
    </lineage>
</organism>
<keyword evidence="2" id="KW-1185">Reference proteome</keyword>
<protein>
    <submittedName>
        <fullName evidence="1">Uncharacterized protein</fullName>
    </submittedName>
</protein>
<sequence length="140" mass="16325">MTLTKWIWTPAKLIMLFGIMLWSVVVHANEGSKKAGSSIIPSYAAVYQKLQQDDVTGQDAGYHSVDHHRSYTFQHNFERKRKTRFLLRQLQQHQAVRKSSNKPFNFAIPPAADPDHEPAPDDEWHTRPPYYVFLFRLSPF</sequence>
<evidence type="ECO:0000313" key="1">
    <source>
        <dbReference type="EMBL" id="SHF00709.1"/>
    </source>
</evidence>
<proteinExistence type="predicted"/>
<accession>A0A1M4Y4V7</accession>
<dbReference type="AlphaFoldDB" id="A0A1M4Y4V7"/>
<dbReference type="STRING" id="1302690.BUE76_14945"/>
<dbReference type="Proteomes" id="UP000184368">
    <property type="component" value="Unassembled WGS sequence"/>
</dbReference>
<name>A0A1M4Y4V7_9BACT</name>
<gene>
    <name evidence="1" type="ORF">SAMN05444008_104153</name>
</gene>
<dbReference type="EMBL" id="FQUO01000004">
    <property type="protein sequence ID" value="SHF00709.1"/>
    <property type="molecule type" value="Genomic_DNA"/>
</dbReference>
<reference evidence="1 2" key="1">
    <citation type="submission" date="2016-11" db="EMBL/GenBank/DDBJ databases">
        <authorList>
            <person name="Jaros S."/>
            <person name="Januszkiewicz K."/>
            <person name="Wedrychowicz H."/>
        </authorList>
    </citation>
    <scope>NUCLEOTIDE SEQUENCE [LARGE SCALE GENOMIC DNA]</scope>
    <source>
        <strain evidence="1 2">DSM 26897</strain>
    </source>
</reference>
<dbReference type="RefSeq" id="WP_073041294.1">
    <property type="nucleotide sequence ID" value="NZ_FQUO01000004.1"/>
</dbReference>
<evidence type="ECO:0000313" key="2">
    <source>
        <dbReference type="Proteomes" id="UP000184368"/>
    </source>
</evidence>